<protein>
    <recommendedName>
        <fullName evidence="3">CPXCG motif-containing cysteine-rich protein</fullName>
    </recommendedName>
</protein>
<evidence type="ECO:0008006" key="3">
    <source>
        <dbReference type="Google" id="ProtNLM"/>
    </source>
</evidence>
<comment type="caution">
    <text evidence="1">The sequence shown here is derived from an EMBL/GenBank/DDBJ whole genome shotgun (WGS) entry which is preliminary data.</text>
</comment>
<evidence type="ECO:0000313" key="1">
    <source>
        <dbReference type="EMBL" id="OFE12393.1"/>
    </source>
</evidence>
<dbReference type="RefSeq" id="WP_070116016.1">
    <property type="nucleotide sequence ID" value="NZ_MASR01000001.1"/>
</dbReference>
<dbReference type="STRING" id="1524254.PHACT_03945"/>
<dbReference type="Proteomes" id="UP000175669">
    <property type="component" value="Unassembled WGS sequence"/>
</dbReference>
<accession>A0A1E8CIY5</accession>
<dbReference type="Pfam" id="PF14255">
    <property type="entry name" value="Zn_ribbon_21"/>
    <property type="match status" value="1"/>
</dbReference>
<reference evidence="2" key="1">
    <citation type="submission" date="2016-07" db="EMBL/GenBank/DDBJ databases">
        <authorList>
            <person name="Florea S."/>
            <person name="Webb J.S."/>
            <person name="Jaromczyk J."/>
            <person name="Schardl C.L."/>
        </authorList>
    </citation>
    <scope>NUCLEOTIDE SEQUENCE [LARGE SCALE GENOMIC DNA]</scope>
    <source>
        <strain evidence="2">KCTC 42131</strain>
    </source>
</reference>
<sequence length="62" mass="7031">MLTDLAHLQCPYCWESIEVVVDCSVDEQEYTEDCSVCCRPIIISVFAQDGELQTVEARSEDD</sequence>
<name>A0A1E8CIY5_9GAMM</name>
<dbReference type="OrthoDB" id="9814566at2"/>
<proteinExistence type="predicted"/>
<dbReference type="InterPro" id="IPR025990">
    <property type="entry name" value="zinc_ribbon_bacterial"/>
</dbReference>
<dbReference type="AlphaFoldDB" id="A0A1E8CIY5"/>
<keyword evidence="2" id="KW-1185">Reference proteome</keyword>
<dbReference type="PIRSF" id="PIRSF037225">
    <property type="entry name" value="UCP037225"/>
    <property type="match status" value="1"/>
</dbReference>
<evidence type="ECO:0000313" key="2">
    <source>
        <dbReference type="Proteomes" id="UP000175669"/>
    </source>
</evidence>
<organism evidence="1 2">
    <name type="scientific">Pseudohongiella acticola</name>
    <dbReference type="NCBI Taxonomy" id="1524254"/>
    <lineage>
        <taxon>Bacteria</taxon>
        <taxon>Pseudomonadati</taxon>
        <taxon>Pseudomonadota</taxon>
        <taxon>Gammaproteobacteria</taxon>
        <taxon>Pseudomonadales</taxon>
        <taxon>Pseudohongiellaceae</taxon>
        <taxon>Pseudohongiella</taxon>
    </lineage>
</organism>
<dbReference type="EMBL" id="MASR01000001">
    <property type="protein sequence ID" value="OFE12393.1"/>
    <property type="molecule type" value="Genomic_DNA"/>
</dbReference>
<dbReference type="InterPro" id="IPR017143">
    <property type="entry name" value="UCP037225"/>
</dbReference>
<gene>
    <name evidence="1" type="ORF">PHACT_03945</name>
</gene>